<organism evidence="4">
    <name type="scientific">Aureoumbra lagunensis</name>
    <dbReference type="NCBI Taxonomy" id="44058"/>
    <lineage>
        <taxon>Eukaryota</taxon>
        <taxon>Sar</taxon>
        <taxon>Stramenopiles</taxon>
        <taxon>Ochrophyta</taxon>
        <taxon>Pelagophyceae</taxon>
        <taxon>Pelagomonadales</taxon>
        <taxon>Aureoumbra</taxon>
    </lineage>
</organism>
<dbReference type="InterPro" id="IPR045122">
    <property type="entry name" value="Csc1-like"/>
</dbReference>
<dbReference type="GO" id="GO:0005227">
    <property type="term" value="F:calcium-activated cation channel activity"/>
    <property type="evidence" value="ECO:0007669"/>
    <property type="project" value="InterPro"/>
</dbReference>
<feature type="transmembrane region" description="Helical" evidence="2">
    <location>
        <begin position="399"/>
        <end position="421"/>
    </location>
</feature>
<dbReference type="GO" id="GO:0005886">
    <property type="term" value="C:plasma membrane"/>
    <property type="evidence" value="ECO:0007669"/>
    <property type="project" value="TreeGrafter"/>
</dbReference>
<keyword evidence="2" id="KW-1133">Transmembrane helix</keyword>
<dbReference type="PANTHER" id="PTHR13018">
    <property type="entry name" value="PROBABLE MEMBRANE PROTEIN DUF221-RELATED"/>
    <property type="match status" value="1"/>
</dbReference>
<protein>
    <recommendedName>
        <fullName evidence="3">WW domain-containing protein</fullName>
    </recommendedName>
</protein>
<feature type="transmembrane region" description="Helical" evidence="2">
    <location>
        <begin position="564"/>
        <end position="590"/>
    </location>
</feature>
<feature type="transmembrane region" description="Helical" evidence="2">
    <location>
        <begin position="92"/>
        <end position="110"/>
    </location>
</feature>
<dbReference type="SUPFAM" id="SSF51045">
    <property type="entry name" value="WW domain"/>
    <property type="match status" value="1"/>
</dbReference>
<feature type="transmembrane region" description="Helical" evidence="2">
    <location>
        <begin position="675"/>
        <end position="696"/>
    </location>
</feature>
<dbReference type="PANTHER" id="PTHR13018:SF135">
    <property type="entry name" value="CSC1_OSCA1-LIKE 7TM REGION DOMAIN-CONTAINING PROTEIN"/>
    <property type="match status" value="1"/>
</dbReference>
<dbReference type="Pfam" id="PF00397">
    <property type="entry name" value="WW"/>
    <property type="match status" value="1"/>
</dbReference>
<sequence>MSTPIEELSPRSKALETAAPSIERCKEHLSKNLPKMIIVEHTQLGYRVNKGPSELVQPDTKEKAEPFPFCGSSIWSDMDTFGLGISLYFRQLLFFVVVSLTAAIILIAATSHNADVCRHSGTGKNEKNKGLVIGSAAGCFPKDLRVGDNVVPDLLVCLCILIVTLLANRLEALVETRIDLSQQTPSDYSVQVLNPPEYVDNPDSYYEFFSDFFQNGQNREDVVAVTMSKDNGALIQLLAQRRAYMQDLIDFDARDARIRAESSSSEHEIIHDDAQPLSGFLQFLQPYLYPYGLLKTRAYAQAEKDRIEGDLRVKISLAIEDWKAPRRVVVTFATEASQHRALDAYETSGARRIISNWTGYEFDNNPRQLEGGTVLHVEKPVEPSEIFWHNSHVKFFEKCIRIFITLAITAGMLVIVSVVSIQLRGSWRFTLSVFITLVNATLPPFIKVITEMIERHADFGDLQDSMFLKLTAARWINTAVAVFISYSPRERLSADALSQVMLILLADAFLTPMIRIIDIYDLFLRYFVAPRQPTQRAANRLWTGADWNIAERYTDVSKTLFVGLFYAAAMPTSLFVTAAAMLTTFCADRFCILKKWRRVPELDAQLAKRTIGVVAIIIFVHAWSTMFFFLMWGTYTESFDDDDFNDETGDRAINCFTGLLECRVPNDKVTNAQKIAYQIFRPVGFIAFVVALWKFIGVEIKNTFFDLFCGGNNTQRSEPNLDNFRALSSDVHLYCPAVTHPNLDEPLLAAVVDGVPAHLLPVSDPIYHNVATQQEIAPLLGPDAPPVDDVIKRLFGRVTYYEPPQEHDAPLPPTKDTVQSQIELGNVHPPQPPPSQTPPLNSESPQIKLPPGWSVEQDASGKTYYIDHINKRTSWRPPPSAR</sequence>
<feature type="domain" description="WW" evidence="3">
    <location>
        <begin position="847"/>
        <end position="880"/>
    </location>
</feature>
<dbReference type="Gene3D" id="2.20.70.10">
    <property type="match status" value="1"/>
</dbReference>
<feature type="transmembrane region" description="Helical" evidence="2">
    <location>
        <begin position="611"/>
        <end position="632"/>
    </location>
</feature>
<dbReference type="CDD" id="cd00201">
    <property type="entry name" value="WW"/>
    <property type="match status" value="1"/>
</dbReference>
<dbReference type="AlphaFoldDB" id="A0A7S3K5C6"/>
<keyword evidence="2" id="KW-0812">Transmembrane</keyword>
<evidence type="ECO:0000259" key="3">
    <source>
        <dbReference type="PROSITE" id="PS50020"/>
    </source>
</evidence>
<proteinExistence type="predicted"/>
<reference evidence="4" key="1">
    <citation type="submission" date="2021-01" db="EMBL/GenBank/DDBJ databases">
        <authorList>
            <person name="Corre E."/>
            <person name="Pelletier E."/>
            <person name="Niang G."/>
            <person name="Scheremetjew M."/>
            <person name="Finn R."/>
            <person name="Kale V."/>
            <person name="Holt S."/>
            <person name="Cochrane G."/>
            <person name="Meng A."/>
            <person name="Brown T."/>
            <person name="Cohen L."/>
        </authorList>
    </citation>
    <scope>NUCLEOTIDE SEQUENCE</scope>
    <source>
        <strain evidence="4">CCMP1510</strain>
    </source>
</reference>
<evidence type="ECO:0000256" key="1">
    <source>
        <dbReference type="SAM" id="MobiDB-lite"/>
    </source>
</evidence>
<dbReference type="PROSITE" id="PS50020">
    <property type="entry name" value="WW_DOMAIN_2"/>
    <property type="match status" value="1"/>
</dbReference>
<accession>A0A7S3K5C6</accession>
<keyword evidence="2" id="KW-0472">Membrane</keyword>
<evidence type="ECO:0000256" key="2">
    <source>
        <dbReference type="SAM" id="Phobius"/>
    </source>
</evidence>
<evidence type="ECO:0000313" key="4">
    <source>
        <dbReference type="EMBL" id="CAE0373070.1"/>
    </source>
</evidence>
<name>A0A7S3K5C6_9STRA</name>
<dbReference type="InterPro" id="IPR036020">
    <property type="entry name" value="WW_dom_sf"/>
</dbReference>
<feature type="transmembrane region" description="Helical" evidence="2">
    <location>
        <begin position="496"/>
        <end position="517"/>
    </location>
</feature>
<gene>
    <name evidence="4" type="ORF">ALAG00032_LOCUS13870</name>
</gene>
<dbReference type="EMBL" id="HBIJ01021355">
    <property type="protein sequence ID" value="CAE0373070.1"/>
    <property type="molecule type" value="Transcribed_RNA"/>
</dbReference>
<dbReference type="InterPro" id="IPR001202">
    <property type="entry name" value="WW_dom"/>
</dbReference>
<feature type="region of interest" description="Disordered" evidence="1">
    <location>
        <begin position="824"/>
        <end position="859"/>
    </location>
</feature>
<dbReference type="SMART" id="SM00456">
    <property type="entry name" value="WW"/>
    <property type="match status" value="1"/>
</dbReference>